<comment type="caution">
    <text evidence="1">The sequence shown here is derived from an EMBL/GenBank/DDBJ whole genome shotgun (WGS) entry which is preliminary data.</text>
</comment>
<organism evidence="1 2">
    <name type="scientific">Fasciolopsis buskii</name>
    <dbReference type="NCBI Taxonomy" id="27845"/>
    <lineage>
        <taxon>Eukaryota</taxon>
        <taxon>Metazoa</taxon>
        <taxon>Spiralia</taxon>
        <taxon>Lophotrochozoa</taxon>
        <taxon>Platyhelminthes</taxon>
        <taxon>Trematoda</taxon>
        <taxon>Digenea</taxon>
        <taxon>Plagiorchiida</taxon>
        <taxon>Echinostomata</taxon>
        <taxon>Echinostomatoidea</taxon>
        <taxon>Fasciolidae</taxon>
        <taxon>Fasciolopsis</taxon>
    </lineage>
</organism>
<dbReference type="EMBL" id="LUCM01010410">
    <property type="protein sequence ID" value="KAA0185498.1"/>
    <property type="molecule type" value="Genomic_DNA"/>
</dbReference>
<sequence length="208" mass="23725">MRSWYISSSFMSPVVKSKSPMFNALESTKLKNLVRVRCIVSIGQERDRTHLIQLSIKPDMFNNYKSENPKIVEAIQSKMNAYEKEKKAYKFRVLILKSRADVITSEITSIYPVKDDVNVKFIAQLAADNDIINDLTKQQALPNAVDQELSCRGKAVVGSRATSKQIFKCFFYLIQMYLGSFYFHGKATIGWIIEKISSLNQRFDNSGG</sequence>
<dbReference type="AlphaFoldDB" id="A0A8E0RP13"/>
<keyword evidence="2" id="KW-1185">Reference proteome</keyword>
<evidence type="ECO:0000313" key="2">
    <source>
        <dbReference type="Proteomes" id="UP000728185"/>
    </source>
</evidence>
<protein>
    <submittedName>
        <fullName evidence="1">Uncharacterized protein</fullName>
    </submittedName>
</protein>
<name>A0A8E0RP13_9TREM</name>
<evidence type="ECO:0000313" key="1">
    <source>
        <dbReference type="EMBL" id="KAA0185498.1"/>
    </source>
</evidence>
<reference evidence="1" key="1">
    <citation type="submission" date="2019-05" db="EMBL/GenBank/DDBJ databases">
        <title>Annotation for the trematode Fasciolopsis buski.</title>
        <authorList>
            <person name="Choi Y.-J."/>
        </authorList>
    </citation>
    <scope>NUCLEOTIDE SEQUENCE</scope>
    <source>
        <strain evidence="1">HT</strain>
        <tissue evidence="1">Whole worm</tissue>
    </source>
</reference>
<gene>
    <name evidence="1" type="ORF">FBUS_10397</name>
</gene>
<dbReference type="Proteomes" id="UP000728185">
    <property type="component" value="Unassembled WGS sequence"/>
</dbReference>
<accession>A0A8E0RP13</accession>
<proteinExistence type="predicted"/>